<accession>A0A0A9GVX1</accession>
<name>A0A0A9GVX1_ARUDO</name>
<dbReference type="EMBL" id="GBRH01168771">
    <property type="protein sequence ID" value="JAE29125.1"/>
    <property type="molecule type" value="Transcribed_RNA"/>
</dbReference>
<reference evidence="1" key="1">
    <citation type="submission" date="2014-09" db="EMBL/GenBank/DDBJ databases">
        <authorList>
            <person name="Magalhaes I.L.F."/>
            <person name="Oliveira U."/>
            <person name="Santos F.R."/>
            <person name="Vidigal T.H.D.A."/>
            <person name="Brescovit A.D."/>
            <person name="Santos A.J."/>
        </authorList>
    </citation>
    <scope>NUCLEOTIDE SEQUENCE</scope>
    <source>
        <tissue evidence="1">Shoot tissue taken approximately 20 cm above the soil surface</tissue>
    </source>
</reference>
<protein>
    <submittedName>
        <fullName evidence="1">Uncharacterized protein</fullName>
    </submittedName>
</protein>
<dbReference type="AlphaFoldDB" id="A0A0A9GVX1"/>
<sequence length="71" mass="8289">MGLHPHLRKVDNVLIPKIPIQKDHDSRNTCQVMQCKMWICPIFSTKSSSASCIHIHSKFSYVFCFWLPIMN</sequence>
<proteinExistence type="predicted"/>
<evidence type="ECO:0000313" key="1">
    <source>
        <dbReference type="EMBL" id="JAE29125.1"/>
    </source>
</evidence>
<reference evidence="1" key="2">
    <citation type="journal article" date="2015" name="Data Brief">
        <title>Shoot transcriptome of the giant reed, Arundo donax.</title>
        <authorList>
            <person name="Barrero R.A."/>
            <person name="Guerrero F.D."/>
            <person name="Moolhuijzen P."/>
            <person name="Goolsby J.A."/>
            <person name="Tidwell J."/>
            <person name="Bellgard S.E."/>
            <person name="Bellgard M.I."/>
        </authorList>
    </citation>
    <scope>NUCLEOTIDE SEQUENCE</scope>
    <source>
        <tissue evidence="1">Shoot tissue taken approximately 20 cm above the soil surface</tissue>
    </source>
</reference>
<organism evidence="1">
    <name type="scientific">Arundo donax</name>
    <name type="common">Giant reed</name>
    <name type="synonym">Donax arundinaceus</name>
    <dbReference type="NCBI Taxonomy" id="35708"/>
    <lineage>
        <taxon>Eukaryota</taxon>
        <taxon>Viridiplantae</taxon>
        <taxon>Streptophyta</taxon>
        <taxon>Embryophyta</taxon>
        <taxon>Tracheophyta</taxon>
        <taxon>Spermatophyta</taxon>
        <taxon>Magnoliopsida</taxon>
        <taxon>Liliopsida</taxon>
        <taxon>Poales</taxon>
        <taxon>Poaceae</taxon>
        <taxon>PACMAD clade</taxon>
        <taxon>Arundinoideae</taxon>
        <taxon>Arundineae</taxon>
        <taxon>Arundo</taxon>
    </lineage>
</organism>